<dbReference type="InterPro" id="IPR036390">
    <property type="entry name" value="WH_DNA-bd_sf"/>
</dbReference>
<evidence type="ECO:0000256" key="5">
    <source>
        <dbReference type="ARBA" id="ARBA00023125"/>
    </source>
</evidence>
<dbReference type="RefSeq" id="WP_161673705.1">
    <property type="nucleotide sequence ID" value="NZ_JAABLP010000001.1"/>
</dbReference>
<keyword evidence="3" id="KW-0862">Zinc</keyword>
<evidence type="ECO:0000256" key="3">
    <source>
        <dbReference type="ARBA" id="ARBA00022833"/>
    </source>
</evidence>
<dbReference type="InterPro" id="IPR002481">
    <property type="entry name" value="FUR"/>
</dbReference>
<keyword evidence="4" id="KW-0805">Transcription regulation</keyword>
<keyword evidence="2" id="KW-0678">Repressor</keyword>
<organism evidence="8 9">
    <name type="scientific">Pannonibacter tanglangensis</name>
    <dbReference type="NCBI Taxonomy" id="2750084"/>
    <lineage>
        <taxon>Bacteria</taxon>
        <taxon>Pseudomonadati</taxon>
        <taxon>Pseudomonadota</taxon>
        <taxon>Alphaproteobacteria</taxon>
        <taxon>Hyphomicrobiales</taxon>
        <taxon>Stappiaceae</taxon>
        <taxon>Pannonibacter</taxon>
    </lineage>
</organism>
<evidence type="ECO:0000256" key="1">
    <source>
        <dbReference type="ARBA" id="ARBA00007957"/>
    </source>
</evidence>
<sequence>MAEHSHDHAASGPGHAHDHDHAHEHGHGHGHAPAKLTRNQTLVYGALSRAGGPLTAYTILDQLRDDGFRAPLQVYRALEKLVEFGMVHRLESLNAFVACSHPQCVDHETMAFAICEACGSVSEFADAAITRQLKGWASDNGFALAKTTIELRGTCRTCQAAV</sequence>
<evidence type="ECO:0000313" key="9">
    <source>
        <dbReference type="Proteomes" id="UP000541347"/>
    </source>
</evidence>
<dbReference type="Gene3D" id="3.30.1490.190">
    <property type="match status" value="1"/>
</dbReference>
<dbReference type="Gene3D" id="1.10.10.10">
    <property type="entry name" value="Winged helix-like DNA-binding domain superfamily/Winged helix DNA-binding domain"/>
    <property type="match status" value="1"/>
</dbReference>
<evidence type="ECO:0000313" key="8">
    <source>
        <dbReference type="EMBL" id="NBN62612.1"/>
    </source>
</evidence>
<feature type="region of interest" description="Disordered" evidence="7">
    <location>
        <begin position="1"/>
        <end position="33"/>
    </location>
</feature>
<name>A0ABW9ZHV0_9HYPH</name>
<evidence type="ECO:0000256" key="2">
    <source>
        <dbReference type="ARBA" id="ARBA00022491"/>
    </source>
</evidence>
<keyword evidence="5" id="KW-0238">DNA-binding</keyword>
<evidence type="ECO:0000256" key="7">
    <source>
        <dbReference type="SAM" id="MobiDB-lite"/>
    </source>
</evidence>
<evidence type="ECO:0000256" key="4">
    <source>
        <dbReference type="ARBA" id="ARBA00023015"/>
    </source>
</evidence>
<dbReference type="SUPFAM" id="SSF46785">
    <property type="entry name" value="Winged helix' DNA-binding domain"/>
    <property type="match status" value="1"/>
</dbReference>
<reference evidence="8 9" key="1">
    <citation type="submission" date="2020-01" db="EMBL/GenBank/DDBJ databases">
        <authorList>
            <person name="Peng S.Y."/>
            <person name="Li J."/>
            <person name="Wang M."/>
            <person name="Wang L."/>
            <person name="Wang C.Q."/>
            <person name="Wang J.R."/>
        </authorList>
    </citation>
    <scope>NUCLEOTIDE SEQUENCE [LARGE SCALE GENOMIC DNA]</scope>
    <source>
        <strain evidence="8 9">XCT-34</strain>
    </source>
</reference>
<comment type="caution">
    <text evidence="8">The sequence shown here is derived from an EMBL/GenBank/DDBJ whole genome shotgun (WGS) entry which is preliminary data.</text>
</comment>
<comment type="similarity">
    <text evidence="1">Belongs to the Fur family.</text>
</comment>
<keyword evidence="9" id="KW-1185">Reference proteome</keyword>
<dbReference type="PANTHER" id="PTHR33202:SF6">
    <property type="entry name" value="ZINC UPTAKE REGULATION PROTEIN"/>
    <property type="match status" value="1"/>
</dbReference>
<dbReference type="InterPro" id="IPR036388">
    <property type="entry name" value="WH-like_DNA-bd_sf"/>
</dbReference>
<accession>A0ABW9ZHV0</accession>
<protein>
    <submittedName>
        <fullName evidence="8">Transcriptional repressor</fullName>
    </submittedName>
</protein>
<dbReference type="Pfam" id="PF01475">
    <property type="entry name" value="FUR"/>
    <property type="match status" value="1"/>
</dbReference>
<dbReference type="Proteomes" id="UP000541347">
    <property type="component" value="Unassembled WGS sequence"/>
</dbReference>
<keyword evidence="6" id="KW-0804">Transcription</keyword>
<evidence type="ECO:0000256" key="6">
    <source>
        <dbReference type="ARBA" id="ARBA00023163"/>
    </source>
</evidence>
<gene>
    <name evidence="8" type="ORF">GWI71_02865</name>
</gene>
<dbReference type="InterPro" id="IPR043135">
    <property type="entry name" value="Fur_C"/>
</dbReference>
<proteinExistence type="inferred from homology"/>
<dbReference type="PANTHER" id="PTHR33202">
    <property type="entry name" value="ZINC UPTAKE REGULATION PROTEIN"/>
    <property type="match status" value="1"/>
</dbReference>
<dbReference type="EMBL" id="JAABLP010000001">
    <property type="protein sequence ID" value="NBN62612.1"/>
    <property type="molecule type" value="Genomic_DNA"/>
</dbReference>
<feature type="compositionally biased region" description="Basic and acidic residues" evidence="7">
    <location>
        <begin position="1"/>
        <end position="27"/>
    </location>
</feature>